<evidence type="ECO:0000256" key="3">
    <source>
        <dbReference type="ARBA" id="ARBA00022692"/>
    </source>
</evidence>
<dbReference type="PANTHER" id="PTHR30572">
    <property type="entry name" value="MEMBRANE COMPONENT OF TRANSPORTER-RELATED"/>
    <property type="match status" value="1"/>
</dbReference>
<evidence type="ECO:0000256" key="5">
    <source>
        <dbReference type="ARBA" id="ARBA00023136"/>
    </source>
</evidence>
<dbReference type="RefSeq" id="WP_137319320.1">
    <property type="nucleotide sequence ID" value="NZ_BAABGL010000012.1"/>
</dbReference>
<name>A0ABP8JHY8_9MICO</name>
<evidence type="ECO:0000256" key="7">
    <source>
        <dbReference type="SAM" id="Phobius"/>
    </source>
</evidence>
<dbReference type="InterPro" id="IPR003838">
    <property type="entry name" value="ABC3_permease_C"/>
</dbReference>
<sequence length="400" mass="41853">MITTFFAACVEAWQELRIHKLRVLLSLFGVGVAVCSLTVVVALGEMTSQGMRETFEREGGRAATLQVDLYPGTGAARDLGEVAAEVHGVAEEFGIGHTSLLVDTSLSTGADSQRSVSVRIVEPDYAVIHRQQPALGRWFAEGDGENRSPPIVIDSNLAERSGIDTSALPTTMRLPGAEHITATVIGVVEVPRLSGTESLFMLPSTAQSIDALDLSGTGVGAKLWVPDAEAELLAAQLEARLSKELPGYEVSAYRMDFFAGEEPDILAGLRNGLLGVSALILLLGALGLVNISVVTVRQRIREIGVRRSFGATGGRIFFSIVMESVVATFVAGVVGVVAAVLLLKSPLVTNLIGEIVTDVPPFPVSAALIGIGVSIAVGALAGVIPGAIAARVTIIDAIRQ</sequence>
<feature type="transmembrane region" description="Helical" evidence="7">
    <location>
        <begin position="273"/>
        <end position="296"/>
    </location>
</feature>
<comment type="similarity">
    <text evidence="6">Belongs to the ABC-4 integral membrane protein family.</text>
</comment>
<feature type="domain" description="ABC3 transporter permease C-terminal" evidence="8">
    <location>
        <begin position="276"/>
        <end position="390"/>
    </location>
</feature>
<keyword evidence="4 7" id="KW-1133">Transmembrane helix</keyword>
<gene>
    <name evidence="10" type="ORF">GCM10023167_18100</name>
</gene>
<dbReference type="Pfam" id="PF02687">
    <property type="entry name" value="FtsX"/>
    <property type="match status" value="1"/>
</dbReference>
<dbReference type="PANTHER" id="PTHR30572:SF4">
    <property type="entry name" value="ABC TRANSPORTER PERMEASE YTRF"/>
    <property type="match status" value="1"/>
</dbReference>
<evidence type="ECO:0000256" key="1">
    <source>
        <dbReference type="ARBA" id="ARBA00004651"/>
    </source>
</evidence>
<keyword evidence="5 7" id="KW-0472">Membrane</keyword>
<feature type="transmembrane region" description="Helical" evidence="7">
    <location>
        <begin position="316"/>
        <end position="342"/>
    </location>
</feature>
<dbReference type="InterPro" id="IPR050250">
    <property type="entry name" value="Macrolide_Exporter_MacB"/>
</dbReference>
<organism evidence="10 11">
    <name type="scientific">Brevibacterium pityocampae</name>
    <dbReference type="NCBI Taxonomy" id="506594"/>
    <lineage>
        <taxon>Bacteria</taxon>
        <taxon>Bacillati</taxon>
        <taxon>Actinomycetota</taxon>
        <taxon>Actinomycetes</taxon>
        <taxon>Micrococcales</taxon>
        <taxon>Brevibacteriaceae</taxon>
        <taxon>Brevibacterium</taxon>
    </lineage>
</organism>
<feature type="transmembrane region" description="Helical" evidence="7">
    <location>
        <begin position="23"/>
        <end position="44"/>
    </location>
</feature>
<evidence type="ECO:0000256" key="2">
    <source>
        <dbReference type="ARBA" id="ARBA00022475"/>
    </source>
</evidence>
<evidence type="ECO:0000259" key="9">
    <source>
        <dbReference type="Pfam" id="PF12704"/>
    </source>
</evidence>
<keyword evidence="2" id="KW-1003">Cell membrane</keyword>
<dbReference type="InterPro" id="IPR025857">
    <property type="entry name" value="MacB_PCD"/>
</dbReference>
<evidence type="ECO:0000313" key="11">
    <source>
        <dbReference type="Proteomes" id="UP001500642"/>
    </source>
</evidence>
<comment type="caution">
    <text evidence="10">The sequence shown here is derived from an EMBL/GenBank/DDBJ whole genome shotgun (WGS) entry which is preliminary data.</text>
</comment>
<evidence type="ECO:0000259" key="8">
    <source>
        <dbReference type="Pfam" id="PF02687"/>
    </source>
</evidence>
<evidence type="ECO:0000313" key="10">
    <source>
        <dbReference type="EMBL" id="GAA4391069.1"/>
    </source>
</evidence>
<evidence type="ECO:0000256" key="4">
    <source>
        <dbReference type="ARBA" id="ARBA00022989"/>
    </source>
</evidence>
<accession>A0ABP8JHY8</accession>
<feature type="transmembrane region" description="Helical" evidence="7">
    <location>
        <begin position="362"/>
        <end position="390"/>
    </location>
</feature>
<dbReference type="EMBL" id="BAABGL010000012">
    <property type="protein sequence ID" value="GAA4391069.1"/>
    <property type="molecule type" value="Genomic_DNA"/>
</dbReference>
<protein>
    <submittedName>
        <fullName evidence="10">ABC transporter permease</fullName>
    </submittedName>
</protein>
<dbReference type="Pfam" id="PF12704">
    <property type="entry name" value="MacB_PCD"/>
    <property type="match status" value="1"/>
</dbReference>
<dbReference type="Proteomes" id="UP001500642">
    <property type="component" value="Unassembled WGS sequence"/>
</dbReference>
<keyword evidence="11" id="KW-1185">Reference proteome</keyword>
<reference evidence="11" key="1">
    <citation type="journal article" date="2019" name="Int. J. Syst. Evol. Microbiol.">
        <title>The Global Catalogue of Microorganisms (GCM) 10K type strain sequencing project: providing services to taxonomists for standard genome sequencing and annotation.</title>
        <authorList>
            <consortium name="The Broad Institute Genomics Platform"/>
            <consortium name="The Broad Institute Genome Sequencing Center for Infectious Disease"/>
            <person name="Wu L."/>
            <person name="Ma J."/>
        </authorList>
    </citation>
    <scope>NUCLEOTIDE SEQUENCE [LARGE SCALE GENOMIC DNA]</scope>
    <source>
        <strain evidence="11">JCM 17808</strain>
    </source>
</reference>
<keyword evidence="3 7" id="KW-0812">Transmembrane</keyword>
<comment type="subcellular location">
    <subcellularLocation>
        <location evidence="1">Cell membrane</location>
        <topology evidence="1">Multi-pass membrane protein</topology>
    </subcellularLocation>
</comment>
<proteinExistence type="inferred from homology"/>
<evidence type="ECO:0000256" key="6">
    <source>
        <dbReference type="ARBA" id="ARBA00038076"/>
    </source>
</evidence>
<feature type="domain" description="MacB-like periplasmic core" evidence="9">
    <location>
        <begin position="24"/>
        <end position="207"/>
    </location>
</feature>